<accession>A0A0E4BYW9</accession>
<comment type="similarity">
    <text evidence="1">Belongs to the MobA/MobL family.</text>
</comment>
<dbReference type="Pfam" id="PF03389">
    <property type="entry name" value="MobA_MobL"/>
    <property type="match status" value="1"/>
</dbReference>
<reference evidence="4 5" key="1">
    <citation type="submission" date="2014-11" db="EMBL/GenBank/DDBJ databases">
        <title>Symbiosis island explosion on the genome of extra-slow-growing strains of soybean bradyrhizobia with massive insertion sequences.</title>
        <authorList>
            <person name="Iida T."/>
            <person name="Minamisawa K."/>
        </authorList>
    </citation>
    <scope>NUCLEOTIDE SEQUENCE [LARGE SCALE GENOMIC DNA]</scope>
    <source>
        <strain evidence="4 5">NK6</strain>
        <plasmid evidence="5">pNK6d DNA</plasmid>
    </source>
</reference>
<dbReference type="Gene3D" id="3.30.930.30">
    <property type="match status" value="1"/>
</dbReference>
<keyword evidence="2" id="KW-0184">Conjugation</keyword>
<dbReference type="InterPro" id="IPR005053">
    <property type="entry name" value="MobA_MobL"/>
</dbReference>
<evidence type="ECO:0000313" key="5">
    <source>
        <dbReference type="Proteomes" id="UP000063308"/>
    </source>
</evidence>
<protein>
    <submittedName>
        <fullName evidence="4">Ti-type conjugative transfer relaxase TraA</fullName>
    </submittedName>
</protein>
<geneLocation type="plasmid" evidence="5">
    <name>pNK6d DNA</name>
</geneLocation>
<gene>
    <name evidence="4" type="ORF">NK6_d_145</name>
</gene>
<keyword evidence="4" id="KW-0614">Plasmid</keyword>
<evidence type="ECO:0000259" key="3">
    <source>
        <dbReference type="Pfam" id="PF03389"/>
    </source>
</evidence>
<evidence type="ECO:0000256" key="2">
    <source>
        <dbReference type="ARBA" id="ARBA00022971"/>
    </source>
</evidence>
<name>A0A0E4BYW9_9BRAD</name>
<evidence type="ECO:0000256" key="1">
    <source>
        <dbReference type="ARBA" id="ARBA00010873"/>
    </source>
</evidence>
<organism evidence="4 5">
    <name type="scientific">Bradyrhizobium diazoefficiens</name>
    <dbReference type="NCBI Taxonomy" id="1355477"/>
    <lineage>
        <taxon>Bacteria</taxon>
        <taxon>Pseudomonadati</taxon>
        <taxon>Pseudomonadota</taxon>
        <taxon>Alphaproteobacteria</taxon>
        <taxon>Hyphomicrobiales</taxon>
        <taxon>Nitrobacteraceae</taxon>
        <taxon>Bradyrhizobium</taxon>
    </lineage>
</organism>
<sequence>MAITHFTPQLISRGSGAARAVAAYALRAHGASGGGADGRLFRKRGLRYEEFLLPPDAPQWARELIADRSVAGAAEAFWNAIEAFEKRSDAQLAKEFIIALPVELTIDQNVALVREFVATQVLARDRLPTGFSMTSRAIRTST</sequence>
<proteinExistence type="inferred from homology"/>
<dbReference type="Proteomes" id="UP000063308">
    <property type="component" value="Plasmid pNK6d"/>
</dbReference>
<dbReference type="EMBL" id="AP014688">
    <property type="protein sequence ID" value="BAR63704.1"/>
    <property type="molecule type" value="Genomic_DNA"/>
</dbReference>
<dbReference type="AlphaFoldDB" id="A0A0E4BYW9"/>
<evidence type="ECO:0000313" key="4">
    <source>
        <dbReference type="EMBL" id="BAR63704.1"/>
    </source>
</evidence>
<feature type="domain" description="MobA/MobL protein" evidence="3">
    <location>
        <begin position="40"/>
        <end position="123"/>
    </location>
</feature>